<accession>A0AAN9R1U7</accession>
<dbReference type="PANTHER" id="PTHR22595:SF193">
    <property type="entry name" value="ENDOCHITINASE EP3"/>
    <property type="match status" value="1"/>
</dbReference>
<dbReference type="AlphaFoldDB" id="A0AAN9R1U7"/>
<evidence type="ECO:0000256" key="1">
    <source>
        <dbReference type="ARBA" id="ARBA00022669"/>
    </source>
</evidence>
<name>A0AAN9R1U7_CANGL</name>
<dbReference type="Gene3D" id="3.30.20.10">
    <property type="entry name" value="Endochitinase, domain 2"/>
    <property type="match status" value="1"/>
</dbReference>
<dbReference type="GO" id="GO:0006032">
    <property type="term" value="P:chitin catabolic process"/>
    <property type="evidence" value="ECO:0007669"/>
    <property type="project" value="InterPro"/>
</dbReference>
<dbReference type="Proteomes" id="UP001367508">
    <property type="component" value="Unassembled WGS sequence"/>
</dbReference>
<keyword evidence="1" id="KW-0147">Chitin-binding</keyword>
<gene>
    <name evidence="3" type="ORF">VNO77_01006</name>
</gene>
<dbReference type="GO" id="GO:0004568">
    <property type="term" value="F:chitinase activity"/>
    <property type="evidence" value="ECO:0007669"/>
    <property type="project" value="InterPro"/>
</dbReference>
<evidence type="ECO:0000313" key="3">
    <source>
        <dbReference type="EMBL" id="KAK7359060.1"/>
    </source>
</evidence>
<comment type="caution">
    <text evidence="3">The sequence shown here is derived from an EMBL/GenBank/DDBJ whole genome shotgun (WGS) entry which is preliminary data.</text>
</comment>
<sequence length="104" mass="12150">MLLLVISPTKLDCGQVHPDFCYVNEIDGERNDYCDERNTQYPCVPEKCYYGRGPIQLATIMELQLWTSRGEQWFQARVNYYTHYCSLLGVDPSDNLTCISYSYE</sequence>
<dbReference type="EMBL" id="JAYMYQ010000001">
    <property type="protein sequence ID" value="KAK7359060.1"/>
    <property type="molecule type" value="Genomic_DNA"/>
</dbReference>
<proteinExistence type="predicted"/>
<dbReference type="InterPro" id="IPR000726">
    <property type="entry name" value="Glyco_hydro_19_cat"/>
</dbReference>
<dbReference type="GO" id="GO:0008061">
    <property type="term" value="F:chitin binding"/>
    <property type="evidence" value="ECO:0007669"/>
    <property type="project" value="UniProtKB-KW"/>
</dbReference>
<dbReference type="PANTHER" id="PTHR22595">
    <property type="entry name" value="CHITINASE-RELATED"/>
    <property type="match status" value="1"/>
</dbReference>
<dbReference type="InterPro" id="IPR023346">
    <property type="entry name" value="Lysozyme-like_dom_sf"/>
</dbReference>
<dbReference type="Pfam" id="PF00182">
    <property type="entry name" value="Glyco_hydro_19"/>
    <property type="match status" value="1"/>
</dbReference>
<keyword evidence="4" id="KW-1185">Reference proteome</keyword>
<evidence type="ECO:0000259" key="2">
    <source>
        <dbReference type="Pfam" id="PF00182"/>
    </source>
</evidence>
<reference evidence="3 4" key="1">
    <citation type="submission" date="2024-01" db="EMBL/GenBank/DDBJ databases">
        <title>The genomes of 5 underutilized Papilionoideae crops provide insights into root nodulation and disease resistanc.</title>
        <authorList>
            <person name="Jiang F."/>
        </authorList>
    </citation>
    <scope>NUCLEOTIDE SEQUENCE [LARGE SCALE GENOMIC DNA]</scope>
    <source>
        <strain evidence="3">LVBAO_FW01</strain>
        <tissue evidence="3">Leaves</tissue>
    </source>
</reference>
<dbReference type="Gene3D" id="1.10.530.10">
    <property type="match status" value="1"/>
</dbReference>
<feature type="domain" description="Glycoside hydrolase family 19 catalytic" evidence="2">
    <location>
        <begin position="17"/>
        <end position="59"/>
    </location>
</feature>
<protein>
    <recommendedName>
        <fullName evidence="2">Glycoside hydrolase family 19 catalytic domain-containing protein</fullName>
    </recommendedName>
</protein>
<evidence type="ECO:0000313" key="4">
    <source>
        <dbReference type="Proteomes" id="UP001367508"/>
    </source>
</evidence>
<dbReference type="GO" id="GO:0016998">
    <property type="term" value="P:cell wall macromolecule catabolic process"/>
    <property type="evidence" value="ECO:0007669"/>
    <property type="project" value="InterPro"/>
</dbReference>
<organism evidence="3 4">
    <name type="scientific">Canavalia gladiata</name>
    <name type="common">Sword bean</name>
    <name type="synonym">Dolichos gladiatus</name>
    <dbReference type="NCBI Taxonomy" id="3824"/>
    <lineage>
        <taxon>Eukaryota</taxon>
        <taxon>Viridiplantae</taxon>
        <taxon>Streptophyta</taxon>
        <taxon>Embryophyta</taxon>
        <taxon>Tracheophyta</taxon>
        <taxon>Spermatophyta</taxon>
        <taxon>Magnoliopsida</taxon>
        <taxon>eudicotyledons</taxon>
        <taxon>Gunneridae</taxon>
        <taxon>Pentapetalae</taxon>
        <taxon>rosids</taxon>
        <taxon>fabids</taxon>
        <taxon>Fabales</taxon>
        <taxon>Fabaceae</taxon>
        <taxon>Papilionoideae</taxon>
        <taxon>50 kb inversion clade</taxon>
        <taxon>NPAAA clade</taxon>
        <taxon>indigoferoid/millettioid clade</taxon>
        <taxon>Phaseoleae</taxon>
        <taxon>Canavalia</taxon>
    </lineage>
</organism>
<dbReference type="SUPFAM" id="SSF53955">
    <property type="entry name" value="Lysozyme-like"/>
    <property type="match status" value="1"/>
</dbReference>